<comment type="caution">
    <text evidence="2">The sequence shown here is derived from an EMBL/GenBank/DDBJ whole genome shotgun (WGS) entry which is preliminary data.</text>
</comment>
<feature type="compositionally biased region" description="Low complexity" evidence="1">
    <location>
        <begin position="656"/>
        <end position="674"/>
    </location>
</feature>
<feature type="compositionally biased region" description="Gly residues" evidence="1">
    <location>
        <begin position="342"/>
        <end position="352"/>
    </location>
</feature>
<evidence type="ECO:0000313" key="3">
    <source>
        <dbReference type="Proteomes" id="UP000664859"/>
    </source>
</evidence>
<feature type="compositionally biased region" description="Low complexity" evidence="1">
    <location>
        <begin position="620"/>
        <end position="629"/>
    </location>
</feature>
<protein>
    <recommendedName>
        <fullName evidence="4">Ubiquitin-like domain-containing protein</fullName>
    </recommendedName>
</protein>
<name>A0A835ZFQ4_9STRA</name>
<proteinExistence type="predicted"/>
<dbReference type="Proteomes" id="UP000664859">
    <property type="component" value="Unassembled WGS sequence"/>
</dbReference>
<feature type="compositionally biased region" description="Gly residues" evidence="1">
    <location>
        <begin position="630"/>
        <end position="645"/>
    </location>
</feature>
<evidence type="ECO:0008006" key="4">
    <source>
        <dbReference type="Google" id="ProtNLM"/>
    </source>
</evidence>
<feature type="region of interest" description="Disordered" evidence="1">
    <location>
        <begin position="408"/>
        <end position="532"/>
    </location>
</feature>
<feature type="region of interest" description="Disordered" evidence="1">
    <location>
        <begin position="552"/>
        <end position="684"/>
    </location>
</feature>
<feature type="compositionally biased region" description="Low complexity" evidence="1">
    <location>
        <begin position="552"/>
        <end position="605"/>
    </location>
</feature>
<evidence type="ECO:0000313" key="2">
    <source>
        <dbReference type="EMBL" id="KAG5192936.1"/>
    </source>
</evidence>
<sequence>MSLVTVPPAVAAPSGGGGGGLRQFWDCLERPQREALLSIGSDSLIDTVHCAGCRDLLASAIKNLDDDAWGKSPHGHDAPPPPSARGYVKDTRALAKKSGGFVTLPATTMLLKLLEDGVFVSEPAASDDLSAGVGSKSNALDFVHYTAPPPAGGASGHFQVLQGAYLQRAISSIDTAVGASLQTSAAAAGNGVGQQLLLKAQQAPAVVPPPPSCPYCQGKLNVRFVDTLTYPRPARKFRLLLDRSMLLGALREMMAAEAGLDSAAQLVLLYRGRPVPREKDYMTLADLDVKSNGMIAISRTLGASVEEDGADEKNKQFVGDLLFGSAATGSGGSSAGSTDTPSGGGGGGGGGADSEHSSIVTTMKVTHGCQVLGRSLHDMVAARLSRAWLADVRARASAAELLASLEAEEAAAGSRKEGQRVKNRKKKEKDKQRKLELAKKAQEEAEAREKADRERQRAARERAEAERRAKHEAAQTERAEEERRWREQQEQQRAEEAAAAAAAVRAEKKRLKKEEKRRQKEEEARAAEAAAAAEAVAAAEAAAAEAAAAAAAAKAAAAKAAAEKVAAAASAAAAAAKPPAPPAKQRQQQQQPGAKGSKSAGVAGAQMRAAPQQSTKKPSAAPAAAAAATGGNGGGGGGGGGGGKGPRGHVQHPKKAAPAAAPVMPKPASSAAAVPPAPAPPPMTTMAAAAAAATAAPSVPPPAAVSGGGMVLMPKFCTSCGQRIPVSGANFCAFCGARLLAAPPPPPAASATVLAPPAVAAAFGAVPPSQGGHVGSTAQFMGHHQLMGQLLQASELHAAAALAPGRAVSDGPAAAAGSNGAAAAAAAMPAASSSLSLPFFAQFHGAHSPHAMVPNGSPGHPAQGLSDLLLSGGGGSGGGGSGSSAVDSFLGYHQGVALGGILRGSGSPAPGPVGSQPGYAAARAKGVIGQPQQQQRSAPPANLSMFQMLREGGTGAGLGGLGGEEQGDGAAVATSAALAGDSDRGFGVIGLR</sequence>
<evidence type="ECO:0000256" key="1">
    <source>
        <dbReference type="SAM" id="MobiDB-lite"/>
    </source>
</evidence>
<feature type="compositionally biased region" description="Gly residues" evidence="1">
    <location>
        <begin position="871"/>
        <end position="882"/>
    </location>
</feature>
<dbReference type="AlphaFoldDB" id="A0A835ZFQ4"/>
<dbReference type="PANTHER" id="PTHR48148:SF3">
    <property type="entry name" value="KERATINOCYTE PROLINE-RICH PROTEIN"/>
    <property type="match status" value="1"/>
</dbReference>
<keyword evidence="3" id="KW-1185">Reference proteome</keyword>
<gene>
    <name evidence="2" type="ORF">JKP88DRAFT_260827</name>
</gene>
<feature type="compositionally biased region" description="Basic and acidic residues" evidence="1">
    <location>
        <begin position="512"/>
        <end position="526"/>
    </location>
</feature>
<reference evidence="2" key="1">
    <citation type="submission" date="2021-02" db="EMBL/GenBank/DDBJ databases">
        <title>First Annotated Genome of the Yellow-green Alga Tribonema minus.</title>
        <authorList>
            <person name="Mahan K.M."/>
        </authorList>
    </citation>
    <scope>NUCLEOTIDE SEQUENCE</scope>
    <source>
        <strain evidence="2">UTEX B ZZ1240</strain>
    </source>
</reference>
<dbReference type="OrthoDB" id="207352at2759"/>
<feature type="compositionally biased region" description="Basic and acidic residues" evidence="1">
    <location>
        <begin position="429"/>
        <end position="496"/>
    </location>
</feature>
<feature type="compositionally biased region" description="Basic residues" evidence="1">
    <location>
        <begin position="646"/>
        <end position="655"/>
    </location>
</feature>
<organism evidence="2 3">
    <name type="scientific">Tribonema minus</name>
    <dbReference type="NCBI Taxonomy" id="303371"/>
    <lineage>
        <taxon>Eukaryota</taxon>
        <taxon>Sar</taxon>
        <taxon>Stramenopiles</taxon>
        <taxon>Ochrophyta</taxon>
        <taxon>PX clade</taxon>
        <taxon>Xanthophyceae</taxon>
        <taxon>Tribonematales</taxon>
        <taxon>Tribonemataceae</taxon>
        <taxon>Tribonema</taxon>
    </lineage>
</organism>
<accession>A0A835ZFQ4</accession>
<feature type="region of interest" description="Disordered" evidence="1">
    <location>
        <begin position="855"/>
        <end position="882"/>
    </location>
</feature>
<dbReference type="PANTHER" id="PTHR48148">
    <property type="entry name" value="KERATINOCYTE PROLINE-RICH PROTEIN"/>
    <property type="match status" value="1"/>
</dbReference>
<feature type="region of interest" description="Disordered" evidence="1">
    <location>
        <begin position="328"/>
        <end position="356"/>
    </location>
</feature>
<dbReference type="EMBL" id="JAFCMP010000001">
    <property type="protein sequence ID" value="KAG5192936.1"/>
    <property type="molecule type" value="Genomic_DNA"/>
</dbReference>